<dbReference type="AlphaFoldDB" id="A0A4P7VM55"/>
<dbReference type="CDD" id="cd06141">
    <property type="entry name" value="WRN_exo"/>
    <property type="match status" value="1"/>
</dbReference>
<dbReference type="SMART" id="SM00474">
    <property type="entry name" value="35EXOc"/>
    <property type="match status" value="1"/>
</dbReference>
<dbReference type="InterPro" id="IPR052408">
    <property type="entry name" value="Exonuclease_MUT-7-like"/>
</dbReference>
<dbReference type="EMBL" id="CP039393">
    <property type="protein sequence ID" value="QCD36186.1"/>
    <property type="molecule type" value="Genomic_DNA"/>
</dbReference>
<dbReference type="InterPro" id="IPR036397">
    <property type="entry name" value="RNaseH_sf"/>
</dbReference>
<gene>
    <name evidence="2" type="ORF">E7746_10000</name>
</gene>
<dbReference type="GO" id="GO:0003676">
    <property type="term" value="F:nucleic acid binding"/>
    <property type="evidence" value="ECO:0007669"/>
    <property type="project" value="InterPro"/>
</dbReference>
<sequence>MNVKTIILSISKEQLAALPTVTYPGHIVVVNTVEQATSALEIIKRYPVVGFDTETKPSFRKGRTNQVALIQISTGDCCYLFRINKFGFIPELCRLIEDESTTKVGLSLKDDFQVLHKIQEFSPKGFIDLQSMVKEYNIQDCSLQKIYGIIFNERISKSQRLSNWEASTLTAPQQIYASIDAWTCLKIYNHLISGNFKPEESPYKQSQESQ</sequence>
<dbReference type="KEGG" id="mgod:E7746_10000"/>
<name>A0A4P7VM55_9BACT</name>
<evidence type="ECO:0000259" key="1">
    <source>
        <dbReference type="SMART" id="SM00474"/>
    </source>
</evidence>
<dbReference type="OrthoDB" id="9793333at2"/>
<dbReference type="PANTHER" id="PTHR47765:SF2">
    <property type="entry name" value="EXONUCLEASE MUT-7 HOMOLOG"/>
    <property type="match status" value="1"/>
</dbReference>
<dbReference type="Pfam" id="PF01612">
    <property type="entry name" value="DNA_pol_A_exo1"/>
    <property type="match status" value="1"/>
</dbReference>
<dbReference type="Proteomes" id="UP000297031">
    <property type="component" value="Chromosome"/>
</dbReference>
<evidence type="ECO:0000313" key="3">
    <source>
        <dbReference type="Proteomes" id="UP000297031"/>
    </source>
</evidence>
<keyword evidence="2" id="KW-0378">Hydrolase</keyword>
<dbReference type="GO" id="GO:0006139">
    <property type="term" value="P:nucleobase-containing compound metabolic process"/>
    <property type="evidence" value="ECO:0007669"/>
    <property type="project" value="InterPro"/>
</dbReference>
<protein>
    <submittedName>
        <fullName evidence="2">3'-5' exonuclease domain-containing protein 2</fullName>
    </submittedName>
</protein>
<organism evidence="2 3">
    <name type="scientific">Muribaculum gordoncarteri</name>
    <dbReference type="NCBI Taxonomy" id="2530390"/>
    <lineage>
        <taxon>Bacteria</taxon>
        <taxon>Pseudomonadati</taxon>
        <taxon>Bacteroidota</taxon>
        <taxon>Bacteroidia</taxon>
        <taxon>Bacteroidales</taxon>
        <taxon>Muribaculaceae</taxon>
        <taxon>Muribaculum</taxon>
    </lineage>
</organism>
<keyword evidence="2" id="KW-0540">Nuclease</keyword>
<dbReference type="RefSeq" id="WP_123396510.1">
    <property type="nucleotide sequence ID" value="NZ_CANQMU010000028.1"/>
</dbReference>
<accession>A0A4P7VM55</accession>
<reference evidence="2 3" key="1">
    <citation type="submission" date="2019-02" db="EMBL/GenBank/DDBJ databases">
        <title>Isolation and identification of novel species under the genus Muribaculum.</title>
        <authorList>
            <person name="Miyake S."/>
            <person name="Ding Y."/>
            <person name="Low A."/>
            <person name="Soh M."/>
            <person name="Seedorf H."/>
        </authorList>
    </citation>
    <scope>NUCLEOTIDE SEQUENCE [LARGE SCALE GENOMIC DNA]</scope>
    <source>
        <strain evidence="2 3">TLL-A4</strain>
    </source>
</reference>
<dbReference type="PANTHER" id="PTHR47765">
    <property type="entry name" value="3'-5' EXONUCLEASE DOMAIN-CONTAINING PROTEIN"/>
    <property type="match status" value="1"/>
</dbReference>
<keyword evidence="3" id="KW-1185">Reference proteome</keyword>
<dbReference type="InterPro" id="IPR012337">
    <property type="entry name" value="RNaseH-like_sf"/>
</dbReference>
<feature type="domain" description="3'-5' exonuclease" evidence="1">
    <location>
        <begin position="30"/>
        <end position="196"/>
    </location>
</feature>
<keyword evidence="2" id="KW-0269">Exonuclease</keyword>
<evidence type="ECO:0000313" key="2">
    <source>
        <dbReference type="EMBL" id="QCD36186.1"/>
    </source>
</evidence>
<dbReference type="Gene3D" id="3.30.420.10">
    <property type="entry name" value="Ribonuclease H-like superfamily/Ribonuclease H"/>
    <property type="match status" value="1"/>
</dbReference>
<dbReference type="GO" id="GO:0008408">
    <property type="term" value="F:3'-5' exonuclease activity"/>
    <property type="evidence" value="ECO:0007669"/>
    <property type="project" value="InterPro"/>
</dbReference>
<proteinExistence type="predicted"/>
<dbReference type="InterPro" id="IPR002562">
    <property type="entry name" value="3'-5'_exonuclease_dom"/>
</dbReference>
<dbReference type="SUPFAM" id="SSF53098">
    <property type="entry name" value="Ribonuclease H-like"/>
    <property type="match status" value="1"/>
</dbReference>